<comment type="caution">
    <text evidence="1">The sequence shown here is derived from an EMBL/GenBank/DDBJ whole genome shotgun (WGS) entry which is preliminary data.</text>
</comment>
<reference evidence="1" key="2">
    <citation type="journal article" date="2022" name="New Phytol.">
        <title>Evolutionary transition to the ectomycorrhizal habit in the genomes of a hyperdiverse lineage of mushroom-forming fungi.</title>
        <authorList>
            <person name="Looney B."/>
            <person name="Miyauchi S."/>
            <person name="Morin E."/>
            <person name="Drula E."/>
            <person name="Courty P.E."/>
            <person name="Kohler A."/>
            <person name="Kuo A."/>
            <person name="LaButti K."/>
            <person name="Pangilinan J."/>
            <person name="Lipzen A."/>
            <person name="Riley R."/>
            <person name="Andreopoulos W."/>
            <person name="He G."/>
            <person name="Johnson J."/>
            <person name="Nolan M."/>
            <person name="Tritt A."/>
            <person name="Barry K.W."/>
            <person name="Grigoriev I.V."/>
            <person name="Nagy L.G."/>
            <person name="Hibbett D."/>
            <person name="Henrissat B."/>
            <person name="Matheny P.B."/>
            <person name="Labbe J."/>
            <person name="Martin F.M."/>
        </authorList>
    </citation>
    <scope>NUCLEOTIDE SEQUENCE</scope>
    <source>
        <strain evidence="1">FP105234-sp</strain>
    </source>
</reference>
<dbReference type="Proteomes" id="UP000814033">
    <property type="component" value="Unassembled WGS sequence"/>
</dbReference>
<accession>A0ACB8RT23</accession>
<gene>
    <name evidence="1" type="ORF">FA95DRAFT_1606587</name>
</gene>
<dbReference type="EMBL" id="MU275917">
    <property type="protein sequence ID" value="KAI0046771.1"/>
    <property type="molecule type" value="Genomic_DNA"/>
</dbReference>
<protein>
    <submittedName>
        <fullName evidence="1">Uncharacterized protein</fullName>
    </submittedName>
</protein>
<keyword evidence="2" id="KW-1185">Reference proteome</keyword>
<sequence>MAHLPLELVLLVMDEAFYLPSGLPDWNTLAACAAVCRAWLPFAQQLLFHHTRVGCKAYAVATHIQHILNRPALANYIRRLELSVSNRSFRLHSPKYHASETQFASLVANLPQLYELAVHFFTPSLDPRTVKQLSQGPSRLQALDMLESFIPSGVVYQLLQVWPSIRFLCIRTELLDPLDIPRPPFSLYELSSTQSRHLPSLQWFIPPEQAQTTSPLQILEIGAKFLEVENEEIILAHAPHLRSLSLVQKPDAGFLDRFSSLEELVVTRLPLSDATSYRWPQTLQHIALWTELEDYVRPLHPFVHAIASLLRLRRVTVHGLLNRHRDYASLVDTCQRKGVELVETLIMNESRRDLSKKGYLVPVDRFPRALDALNRRKMEIDVIQSLHKS</sequence>
<evidence type="ECO:0000313" key="2">
    <source>
        <dbReference type="Proteomes" id="UP000814033"/>
    </source>
</evidence>
<proteinExistence type="predicted"/>
<reference evidence="1" key="1">
    <citation type="submission" date="2021-02" db="EMBL/GenBank/DDBJ databases">
        <authorList>
            <consortium name="DOE Joint Genome Institute"/>
            <person name="Ahrendt S."/>
            <person name="Looney B.P."/>
            <person name="Miyauchi S."/>
            <person name="Morin E."/>
            <person name="Drula E."/>
            <person name="Courty P.E."/>
            <person name="Chicoki N."/>
            <person name="Fauchery L."/>
            <person name="Kohler A."/>
            <person name="Kuo A."/>
            <person name="Labutti K."/>
            <person name="Pangilinan J."/>
            <person name="Lipzen A."/>
            <person name="Riley R."/>
            <person name="Andreopoulos W."/>
            <person name="He G."/>
            <person name="Johnson J."/>
            <person name="Barry K.W."/>
            <person name="Grigoriev I.V."/>
            <person name="Nagy L."/>
            <person name="Hibbett D."/>
            <person name="Henrissat B."/>
            <person name="Matheny P.B."/>
            <person name="Labbe J."/>
            <person name="Martin F."/>
        </authorList>
    </citation>
    <scope>NUCLEOTIDE SEQUENCE</scope>
    <source>
        <strain evidence="1">FP105234-sp</strain>
    </source>
</reference>
<name>A0ACB8RT23_9AGAM</name>
<organism evidence="1 2">
    <name type="scientific">Auriscalpium vulgare</name>
    <dbReference type="NCBI Taxonomy" id="40419"/>
    <lineage>
        <taxon>Eukaryota</taxon>
        <taxon>Fungi</taxon>
        <taxon>Dikarya</taxon>
        <taxon>Basidiomycota</taxon>
        <taxon>Agaricomycotina</taxon>
        <taxon>Agaricomycetes</taxon>
        <taxon>Russulales</taxon>
        <taxon>Auriscalpiaceae</taxon>
        <taxon>Auriscalpium</taxon>
    </lineage>
</organism>
<evidence type="ECO:0000313" key="1">
    <source>
        <dbReference type="EMBL" id="KAI0046771.1"/>
    </source>
</evidence>